<dbReference type="Proteomes" id="UP000186684">
    <property type="component" value="Unassembled WGS sequence"/>
</dbReference>
<sequence>MAGADIVRLKDARRLAKGSERAIYALPGAPDQLIKVMLPKYRRALDGVDPDTAKGRRRHAVAYALFFREEDAIARARAMAQARGIRSPLPDFLGYRDTDMGLGQVVEMIRDDAGAMAPSLADQCAEGSLSASQQSALDAFVAAIYDLHIVVHDAGPKNIVWDAAAARYVLVDGFGDRSALPLKTWFKPLNDRRLDRAFAECAQKAGLLWDAGARRLA</sequence>
<dbReference type="EMBL" id="FTOQ01000005">
    <property type="protein sequence ID" value="SIS88231.1"/>
    <property type="molecule type" value="Genomic_DNA"/>
</dbReference>
<protein>
    <submittedName>
        <fullName evidence="1">PhoP regulatory network protein YrbL</fullName>
    </submittedName>
</protein>
<keyword evidence="2" id="KW-1185">Reference proteome</keyword>
<dbReference type="RefSeq" id="WP_076448060.1">
    <property type="nucleotide sequence ID" value="NZ_FTOQ01000005.1"/>
</dbReference>
<dbReference type="InterPro" id="IPR019647">
    <property type="entry name" value="PhoP_reg_network_YrbL"/>
</dbReference>
<proteinExistence type="predicted"/>
<dbReference type="STRING" id="633194.SAMN05421759_10577"/>
<dbReference type="Pfam" id="PF10707">
    <property type="entry name" value="YrbL-PhoP_reg"/>
    <property type="match status" value="1"/>
</dbReference>
<dbReference type="AlphaFoldDB" id="A0A1N7MQJ8"/>
<reference evidence="2" key="1">
    <citation type="submission" date="2017-01" db="EMBL/GenBank/DDBJ databases">
        <authorList>
            <person name="Varghese N."/>
            <person name="Submissions S."/>
        </authorList>
    </citation>
    <scope>NUCLEOTIDE SEQUENCE [LARGE SCALE GENOMIC DNA]</scope>
    <source>
        <strain evidence="2">DSM 29430</strain>
    </source>
</reference>
<accession>A0A1N7MQJ8</accession>
<evidence type="ECO:0000313" key="2">
    <source>
        <dbReference type="Proteomes" id="UP000186684"/>
    </source>
</evidence>
<gene>
    <name evidence="1" type="ORF">SAMN05421759_10577</name>
</gene>
<dbReference type="OrthoDB" id="5421848at2"/>
<evidence type="ECO:0000313" key="1">
    <source>
        <dbReference type="EMBL" id="SIS88231.1"/>
    </source>
</evidence>
<organism evidence="1 2">
    <name type="scientific">Roseivivax lentus</name>
    <dbReference type="NCBI Taxonomy" id="633194"/>
    <lineage>
        <taxon>Bacteria</taxon>
        <taxon>Pseudomonadati</taxon>
        <taxon>Pseudomonadota</taxon>
        <taxon>Alphaproteobacteria</taxon>
        <taxon>Rhodobacterales</taxon>
        <taxon>Roseobacteraceae</taxon>
        <taxon>Roseivivax</taxon>
    </lineage>
</organism>
<name>A0A1N7MQJ8_9RHOB</name>